<dbReference type="InterPro" id="IPR016461">
    <property type="entry name" value="COMT-like"/>
</dbReference>
<comment type="caution">
    <text evidence="5">The sequence shown here is derived from an EMBL/GenBank/DDBJ whole genome shotgun (WGS) entry which is preliminary data.</text>
</comment>
<evidence type="ECO:0000256" key="3">
    <source>
        <dbReference type="ARBA" id="ARBA00022691"/>
    </source>
</evidence>
<accession>A0A840NMB7</accession>
<dbReference type="PROSITE" id="PS51683">
    <property type="entry name" value="SAM_OMT_II"/>
    <property type="match status" value="1"/>
</dbReference>
<evidence type="ECO:0000313" key="5">
    <source>
        <dbReference type="EMBL" id="MBB5071468.1"/>
    </source>
</evidence>
<keyword evidence="3" id="KW-0949">S-adenosyl-L-methionine</keyword>
<dbReference type="InterPro" id="IPR001077">
    <property type="entry name" value="COMT_C"/>
</dbReference>
<protein>
    <recommendedName>
        <fullName evidence="4">O-methyltransferase C-terminal domain-containing protein</fullName>
    </recommendedName>
</protein>
<gene>
    <name evidence="5" type="ORF">BJ969_004556</name>
</gene>
<dbReference type="InterPro" id="IPR036390">
    <property type="entry name" value="WH_DNA-bd_sf"/>
</dbReference>
<feature type="domain" description="O-methyltransferase C-terminal" evidence="4">
    <location>
        <begin position="119"/>
        <end position="321"/>
    </location>
</feature>
<dbReference type="AlphaFoldDB" id="A0A840NMB7"/>
<dbReference type="SUPFAM" id="SSF53335">
    <property type="entry name" value="S-adenosyl-L-methionine-dependent methyltransferases"/>
    <property type="match status" value="1"/>
</dbReference>
<organism evidence="5 6">
    <name type="scientific">Saccharopolyspora gloriosae</name>
    <dbReference type="NCBI Taxonomy" id="455344"/>
    <lineage>
        <taxon>Bacteria</taxon>
        <taxon>Bacillati</taxon>
        <taxon>Actinomycetota</taxon>
        <taxon>Actinomycetes</taxon>
        <taxon>Pseudonocardiales</taxon>
        <taxon>Pseudonocardiaceae</taxon>
        <taxon>Saccharopolyspora</taxon>
    </lineage>
</organism>
<dbReference type="PANTHER" id="PTHR43712">
    <property type="entry name" value="PUTATIVE (AFU_ORTHOLOGUE AFUA_4G14580)-RELATED"/>
    <property type="match status" value="1"/>
</dbReference>
<keyword evidence="2" id="KW-0808">Transferase</keyword>
<evidence type="ECO:0000256" key="2">
    <source>
        <dbReference type="ARBA" id="ARBA00022679"/>
    </source>
</evidence>
<dbReference type="SUPFAM" id="SSF46785">
    <property type="entry name" value="Winged helix' DNA-binding domain"/>
    <property type="match status" value="1"/>
</dbReference>
<dbReference type="PANTHER" id="PTHR43712:SF2">
    <property type="entry name" value="O-METHYLTRANSFERASE CICE"/>
    <property type="match status" value="1"/>
</dbReference>
<dbReference type="InterPro" id="IPR036388">
    <property type="entry name" value="WH-like_DNA-bd_sf"/>
</dbReference>
<dbReference type="Gene3D" id="1.10.10.10">
    <property type="entry name" value="Winged helix-like DNA-binding domain superfamily/Winged helix DNA-binding domain"/>
    <property type="match status" value="1"/>
</dbReference>
<evidence type="ECO:0000259" key="4">
    <source>
        <dbReference type="Pfam" id="PF00891"/>
    </source>
</evidence>
<dbReference type="Gene3D" id="1.10.287.1350">
    <property type="match status" value="1"/>
</dbReference>
<dbReference type="InterPro" id="IPR029063">
    <property type="entry name" value="SAM-dependent_MTases_sf"/>
</dbReference>
<dbReference type="EMBL" id="JACHIV010000001">
    <property type="protein sequence ID" value="MBB5071468.1"/>
    <property type="molecule type" value="Genomic_DNA"/>
</dbReference>
<evidence type="ECO:0000256" key="1">
    <source>
        <dbReference type="ARBA" id="ARBA00022603"/>
    </source>
</evidence>
<dbReference type="RefSeq" id="WP_184481837.1">
    <property type="nucleotide sequence ID" value="NZ_JACHIV010000001.1"/>
</dbReference>
<dbReference type="GO" id="GO:0032259">
    <property type="term" value="P:methylation"/>
    <property type="evidence" value="ECO:0007669"/>
    <property type="project" value="UniProtKB-KW"/>
</dbReference>
<dbReference type="Proteomes" id="UP000580474">
    <property type="component" value="Unassembled WGS sequence"/>
</dbReference>
<name>A0A840NMB7_9PSEU</name>
<dbReference type="GO" id="GO:0008171">
    <property type="term" value="F:O-methyltransferase activity"/>
    <property type="evidence" value="ECO:0007669"/>
    <property type="project" value="InterPro"/>
</dbReference>
<keyword evidence="6" id="KW-1185">Reference proteome</keyword>
<keyword evidence="1" id="KW-0489">Methyltransferase</keyword>
<dbReference type="PIRSF" id="PIRSF005739">
    <property type="entry name" value="O-mtase"/>
    <property type="match status" value="1"/>
</dbReference>
<sequence length="341" mass="36155">MDAASAGVPEAELIGEVVGQADLLAPMVLRTAATLRLVDLVESGADTALDLAGRLDADVYRVDVLVANLVDLGVLVRSGDRLAVTGKGALLGSEHPARLRSLLDSDGCAGRADLAATWLKDSVLRGVPAYELAYGRGYWADVDARPELAEHLQSLRVRSGVFDEDLIVESPDWAAADSVVDVGGGDGGLLSRLLRRHPHLSGSVVDLPPFAEHAARLFEEHGLGDRARAIGGSFFDPLPAGADVYLLSSILYDWDDDAAVRLLRNCASAAGSSGSILVCEITLDGWGEFPDNGTKLRMAAMVPGRERSLARLSELANAAGLTLSGQRGPTRYRSYQRFQVS</sequence>
<evidence type="ECO:0000313" key="6">
    <source>
        <dbReference type="Proteomes" id="UP000580474"/>
    </source>
</evidence>
<dbReference type="Gene3D" id="3.40.50.150">
    <property type="entry name" value="Vaccinia Virus protein VP39"/>
    <property type="match status" value="1"/>
</dbReference>
<reference evidence="5 6" key="1">
    <citation type="submission" date="2020-08" db="EMBL/GenBank/DDBJ databases">
        <title>Sequencing the genomes of 1000 actinobacteria strains.</title>
        <authorList>
            <person name="Klenk H.-P."/>
        </authorList>
    </citation>
    <scope>NUCLEOTIDE SEQUENCE [LARGE SCALE GENOMIC DNA]</scope>
    <source>
        <strain evidence="5 6">DSM 45582</strain>
    </source>
</reference>
<dbReference type="Pfam" id="PF00891">
    <property type="entry name" value="Methyltransf_2"/>
    <property type="match status" value="1"/>
</dbReference>
<proteinExistence type="predicted"/>